<sequence>MFLRTLAAALLGIATLVTAQSLADPTWTGPGHVYVIESDPYAGWGPDDWQPAKIGCLNAFGQLIADNGNCAVFQAEVTTMSSIQGGCGRTIREGNGAEPYVLSCSSEKHQYSDFYRLNNQRVPIYLSYGEGYLAWCCNGKPTGDQVFDLYNGPGWDQLSVALLWIPL</sequence>
<gene>
    <name evidence="2" type="ORF">KHLLAP_LOCUS3859</name>
</gene>
<comment type="caution">
    <text evidence="2">The sequence shown here is derived from an EMBL/GenBank/DDBJ whole genome shotgun (WGS) entry which is preliminary data.</text>
</comment>
<reference evidence="2" key="1">
    <citation type="submission" date="2023-10" db="EMBL/GenBank/DDBJ databases">
        <authorList>
            <person name="Hackl T."/>
        </authorList>
    </citation>
    <scope>NUCLEOTIDE SEQUENCE</scope>
</reference>
<proteinExistence type="predicted"/>
<protein>
    <submittedName>
        <fullName evidence="2">Uu.00g107850.m01.CDS01</fullName>
    </submittedName>
</protein>
<keyword evidence="3" id="KW-1185">Reference proteome</keyword>
<evidence type="ECO:0000313" key="2">
    <source>
        <dbReference type="EMBL" id="CAJ2503391.1"/>
    </source>
</evidence>
<name>A0AAI8VEE8_9PEZI</name>
<feature type="chain" id="PRO_5042590840" evidence="1">
    <location>
        <begin position="20"/>
        <end position="167"/>
    </location>
</feature>
<dbReference type="AlphaFoldDB" id="A0AAI8VEE8"/>
<keyword evidence="1" id="KW-0732">Signal</keyword>
<dbReference type="EMBL" id="CAUWAG010000006">
    <property type="protein sequence ID" value="CAJ2503391.1"/>
    <property type="molecule type" value="Genomic_DNA"/>
</dbReference>
<evidence type="ECO:0000256" key="1">
    <source>
        <dbReference type="SAM" id="SignalP"/>
    </source>
</evidence>
<evidence type="ECO:0000313" key="3">
    <source>
        <dbReference type="Proteomes" id="UP001295740"/>
    </source>
</evidence>
<feature type="signal peptide" evidence="1">
    <location>
        <begin position="1"/>
        <end position="19"/>
    </location>
</feature>
<organism evidence="2 3">
    <name type="scientific">Anthostomella pinea</name>
    <dbReference type="NCBI Taxonomy" id="933095"/>
    <lineage>
        <taxon>Eukaryota</taxon>
        <taxon>Fungi</taxon>
        <taxon>Dikarya</taxon>
        <taxon>Ascomycota</taxon>
        <taxon>Pezizomycotina</taxon>
        <taxon>Sordariomycetes</taxon>
        <taxon>Xylariomycetidae</taxon>
        <taxon>Xylariales</taxon>
        <taxon>Xylariaceae</taxon>
        <taxon>Anthostomella</taxon>
    </lineage>
</organism>
<accession>A0AAI8VEE8</accession>
<dbReference type="Proteomes" id="UP001295740">
    <property type="component" value="Unassembled WGS sequence"/>
</dbReference>